<reference evidence="2 3" key="1">
    <citation type="submission" date="2020-02" db="EMBL/GenBank/DDBJ databases">
        <title>Genome sequencing for Kineobactrum sp. M2.</title>
        <authorList>
            <person name="Park S.-J."/>
        </authorList>
    </citation>
    <scope>NUCLEOTIDE SEQUENCE [LARGE SCALE GENOMIC DNA]</scope>
    <source>
        <strain evidence="2 3">M2</strain>
    </source>
</reference>
<accession>A0A6C0TWT2</accession>
<dbReference type="KEGG" id="kim:G3T16_01275"/>
<feature type="domain" description="Cysteine-rich" evidence="1">
    <location>
        <begin position="19"/>
        <end position="100"/>
    </location>
</feature>
<keyword evidence="3" id="KW-1185">Reference proteome</keyword>
<dbReference type="Pfam" id="PF02754">
    <property type="entry name" value="CCG"/>
    <property type="match status" value="2"/>
</dbReference>
<protein>
    <submittedName>
        <fullName evidence="2">(Fe-S)-binding protein</fullName>
    </submittedName>
</protein>
<dbReference type="PANTHER" id="PTHR30296:SF0">
    <property type="entry name" value="LACTATE UTILIZATION PROTEIN A"/>
    <property type="match status" value="1"/>
</dbReference>
<sequence>MEPANAVPQRPRRQRKLQVALFVTCLADLFRPSVAFASIRLLKRAGCRVAVPAAQTCCGQPAYNSGEIAAAVPVARAVIETFEPYDYVVIPSGSCSGMLQQHYPALFEGEWRQRALALAAKTWELTHFLTEVAPLPAVTGVAAAGPGVTYHDGCAGLRELGIKAQPRQLLREQCGLQISELSRPEVCCGFGGTFCAKMPGISAKMVDDKLDDALATGAELLVGGDLGCLLNIAGRARRRQLPLEVRHIAELLAGDPRGPAIGEPG</sequence>
<organism evidence="2 3">
    <name type="scientific">Kineobactrum salinum</name>
    <dbReference type="NCBI Taxonomy" id="2708301"/>
    <lineage>
        <taxon>Bacteria</taxon>
        <taxon>Pseudomonadati</taxon>
        <taxon>Pseudomonadota</taxon>
        <taxon>Gammaproteobacteria</taxon>
        <taxon>Cellvibrionales</taxon>
        <taxon>Halieaceae</taxon>
        <taxon>Kineobactrum</taxon>
    </lineage>
</organism>
<evidence type="ECO:0000259" key="1">
    <source>
        <dbReference type="Pfam" id="PF02754"/>
    </source>
</evidence>
<dbReference type="GO" id="GO:0005829">
    <property type="term" value="C:cytosol"/>
    <property type="evidence" value="ECO:0007669"/>
    <property type="project" value="TreeGrafter"/>
</dbReference>
<dbReference type="RefSeq" id="WP_163493491.1">
    <property type="nucleotide sequence ID" value="NZ_CP048711.1"/>
</dbReference>
<dbReference type="InterPro" id="IPR004017">
    <property type="entry name" value="Cys_rich_dom"/>
</dbReference>
<dbReference type="EMBL" id="CP048711">
    <property type="protein sequence ID" value="QIB64241.1"/>
    <property type="molecule type" value="Genomic_DNA"/>
</dbReference>
<dbReference type="Proteomes" id="UP000477680">
    <property type="component" value="Chromosome"/>
</dbReference>
<evidence type="ECO:0000313" key="3">
    <source>
        <dbReference type="Proteomes" id="UP000477680"/>
    </source>
</evidence>
<dbReference type="PANTHER" id="PTHR30296">
    <property type="entry name" value="UNCHARACTERIZED PROTEIN YKGE"/>
    <property type="match status" value="1"/>
</dbReference>
<dbReference type="AlphaFoldDB" id="A0A6C0TWT2"/>
<name>A0A6C0TWT2_9GAMM</name>
<gene>
    <name evidence="2" type="ORF">G3T16_01275</name>
</gene>
<dbReference type="GO" id="GO:0016491">
    <property type="term" value="F:oxidoreductase activity"/>
    <property type="evidence" value="ECO:0007669"/>
    <property type="project" value="UniProtKB-ARBA"/>
</dbReference>
<evidence type="ECO:0000313" key="2">
    <source>
        <dbReference type="EMBL" id="QIB64241.1"/>
    </source>
</evidence>
<feature type="domain" description="Cysteine-rich" evidence="1">
    <location>
        <begin position="148"/>
        <end position="232"/>
    </location>
</feature>
<proteinExistence type="predicted"/>